<feature type="transmembrane region" description="Helical" evidence="13">
    <location>
        <begin position="91"/>
        <end position="110"/>
    </location>
</feature>
<evidence type="ECO:0000259" key="14">
    <source>
        <dbReference type="Pfam" id="PF01292"/>
    </source>
</evidence>
<evidence type="ECO:0000256" key="7">
    <source>
        <dbReference type="ARBA" id="ARBA00022723"/>
    </source>
</evidence>
<dbReference type="GO" id="GO:0009055">
    <property type="term" value="F:electron transfer activity"/>
    <property type="evidence" value="ECO:0007669"/>
    <property type="project" value="InterPro"/>
</dbReference>
<evidence type="ECO:0000256" key="2">
    <source>
        <dbReference type="ARBA" id="ARBA00004651"/>
    </source>
</evidence>
<keyword evidence="6 13" id="KW-0812">Transmembrane</keyword>
<evidence type="ECO:0000256" key="8">
    <source>
        <dbReference type="ARBA" id="ARBA00022982"/>
    </source>
</evidence>
<evidence type="ECO:0000256" key="6">
    <source>
        <dbReference type="ARBA" id="ARBA00022692"/>
    </source>
</evidence>
<dbReference type="EMBL" id="JAKIKP010000002">
    <property type="protein sequence ID" value="MCL1141870.1"/>
    <property type="molecule type" value="Genomic_DNA"/>
</dbReference>
<keyword evidence="3" id="KW-0813">Transport</keyword>
<keyword evidence="8" id="KW-0249">Electron transport</keyword>
<keyword evidence="11 13" id="KW-0472">Membrane</keyword>
<dbReference type="PANTHER" id="PTHR30529:SF1">
    <property type="entry name" value="CYTOCHROME B561 HOMOLOG 2"/>
    <property type="match status" value="1"/>
</dbReference>
<dbReference type="Pfam" id="PF01292">
    <property type="entry name" value="Ni_hydr_CYTB"/>
    <property type="match status" value="1"/>
</dbReference>
<dbReference type="GO" id="GO:0005886">
    <property type="term" value="C:plasma membrane"/>
    <property type="evidence" value="ECO:0007669"/>
    <property type="project" value="UniProtKB-SubCell"/>
</dbReference>
<protein>
    <submittedName>
        <fullName evidence="15">Cytochrome b</fullName>
    </submittedName>
</protein>
<dbReference type="PANTHER" id="PTHR30529">
    <property type="entry name" value="CYTOCHROME B561"/>
    <property type="match status" value="1"/>
</dbReference>
<evidence type="ECO:0000256" key="1">
    <source>
        <dbReference type="ARBA" id="ARBA00001970"/>
    </source>
</evidence>
<evidence type="ECO:0000256" key="9">
    <source>
        <dbReference type="ARBA" id="ARBA00022989"/>
    </source>
</evidence>
<keyword evidence="10" id="KW-0408">Iron</keyword>
<keyword evidence="5" id="KW-0349">Heme</keyword>
<organism evidence="15 16">
    <name type="scientific">Shewanella gaetbuli</name>
    <dbReference type="NCBI Taxonomy" id="220752"/>
    <lineage>
        <taxon>Bacteria</taxon>
        <taxon>Pseudomonadati</taxon>
        <taxon>Pseudomonadota</taxon>
        <taxon>Gammaproteobacteria</taxon>
        <taxon>Alteromonadales</taxon>
        <taxon>Shewanellaceae</taxon>
        <taxon>Shewanella</taxon>
    </lineage>
</organism>
<name>A0A9X1ZL68_9GAMM</name>
<proteinExistence type="inferred from homology"/>
<evidence type="ECO:0000313" key="15">
    <source>
        <dbReference type="EMBL" id="MCL1141870.1"/>
    </source>
</evidence>
<comment type="cofactor">
    <cofactor evidence="1">
        <name>heme b</name>
        <dbReference type="ChEBI" id="CHEBI:60344"/>
    </cofactor>
</comment>
<gene>
    <name evidence="15" type="ORF">L2672_04040</name>
</gene>
<dbReference type="InterPro" id="IPR016174">
    <property type="entry name" value="Di-haem_cyt_TM"/>
</dbReference>
<dbReference type="AlphaFoldDB" id="A0A9X1ZL68"/>
<evidence type="ECO:0000256" key="5">
    <source>
        <dbReference type="ARBA" id="ARBA00022617"/>
    </source>
</evidence>
<keyword evidence="4" id="KW-1003">Cell membrane</keyword>
<feature type="transmembrane region" description="Helical" evidence="13">
    <location>
        <begin position="12"/>
        <end position="34"/>
    </location>
</feature>
<keyword evidence="9 13" id="KW-1133">Transmembrane helix</keyword>
<keyword evidence="7" id="KW-0479">Metal-binding</keyword>
<dbReference type="InterPro" id="IPR052168">
    <property type="entry name" value="Cytochrome_b561_oxidase"/>
</dbReference>
<keyword evidence="16" id="KW-1185">Reference proteome</keyword>
<dbReference type="RefSeq" id="WP_248994548.1">
    <property type="nucleotide sequence ID" value="NZ_JAKIKP010000002.1"/>
</dbReference>
<dbReference type="GO" id="GO:0046872">
    <property type="term" value="F:metal ion binding"/>
    <property type="evidence" value="ECO:0007669"/>
    <property type="project" value="UniProtKB-KW"/>
</dbReference>
<comment type="caution">
    <text evidence="15">The sequence shown here is derived from an EMBL/GenBank/DDBJ whole genome shotgun (WGS) entry which is preliminary data.</text>
</comment>
<evidence type="ECO:0000256" key="3">
    <source>
        <dbReference type="ARBA" id="ARBA00022448"/>
    </source>
</evidence>
<dbReference type="GO" id="GO:0020037">
    <property type="term" value="F:heme binding"/>
    <property type="evidence" value="ECO:0007669"/>
    <property type="project" value="TreeGrafter"/>
</dbReference>
<feature type="transmembrane region" description="Helical" evidence="13">
    <location>
        <begin position="146"/>
        <end position="163"/>
    </location>
</feature>
<reference evidence="15" key="1">
    <citation type="submission" date="2022-01" db="EMBL/GenBank/DDBJ databases">
        <title>Whole genome-based taxonomy of the Shewanellaceae.</title>
        <authorList>
            <person name="Martin-Rodriguez A.J."/>
        </authorList>
    </citation>
    <scope>NUCLEOTIDE SEQUENCE</scope>
    <source>
        <strain evidence="15">DSM 16422</strain>
    </source>
</reference>
<evidence type="ECO:0000313" key="16">
    <source>
        <dbReference type="Proteomes" id="UP001139333"/>
    </source>
</evidence>
<comment type="subcellular location">
    <subcellularLocation>
        <location evidence="2">Cell membrane</location>
        <topology evidence="2">Multi-pass membrane protein</topology>
    </subcellularLocation>
</comment>
<dbReference type="Gene3D" id="1.20.950.20">
    <property type="entry name" value="Transmembrane di-heme cytochromes, Chain C"/>
    <property type="match status" value="2"/>
</dbReference>
<dbReference type="GO" id="GO:0022904">
    <property type="term" value="P:respiratory electron transport chain"/>
    <property type="evidence" value="ECO:0007669"/>
    <property type="project" value="InterPro"/>
</dbReference>
<evidence type="ECO:0000256" key="11">
    <source>
        <dbReference type="ARBA" id="ARBA00023136"/>
    </source>
</evidence>
<evidence type="ECO:0000256" key="13">
    <source>
        <dbReference type="SAM" id="Phobius"/>
    </source>
</evidence>
<evidence type="ECO:0000256" key="12">
    <source>
        <dbReference type="ARBA" id="ARBA00037975"/>
    </source>
</evidence>
<feature type="transmembrane region" description="Helical" evidence="13">
    <location>
        <begin position="54"/>
        <end position="71"/>
    </location>
</feature>
<dbReference type="Proteomes" id="UP001139333">
    <property type="component" value="Unassembled WGS sequence"/>
</dbReference>
<feature type="domain" description="Cytochrome b561 bacterial/Ni-hydrogenase" evidence="14">
    <location>
        <begin position="9"/>
        <end position="179"/>
    </location>
</feature>
<sequence>MLKNTNTGYGLIAIAMHWVSAIAVIGMFALGFWMVDLTYYSSWYKTAPDIHKSVGLLLFVLILCRLLWRSISIKPQTLASHRLWETQLAHVAHRLLYLLLVLIMISGYLISTADGRGIAFFDWFMVPSLGELFDNQADLAGSFHQYAAYVLIALVVLHALGALKHHFIDKDNTLTRMLSLNKSSPSAANKHDSTIN</sequence>
<evidence type="ECO:0000256" key="10">
    <source>
        <dbReference type="ARBA" id="ARBA00023004"/>
    </source>
</evidence>
<accession>A0A9X1ZL68</accession>
<comment type="similarity">
    <text evidence="12">Belongs to the cytochrome b561 family.</text>
</comment>
<dbReference type="SUPFAM" id="SSF81342">
    <property type="entry name" value="Transmembrane di-heme cytochromes"/>
    <property type="match status" value="1"/>
</dbReference>
<evidence type="ECO:0000256" key="4">
    <source>
        <dbReference type="ARBA" id="ARBA00022475"/>
    </source>
</evidence>
<dbReference type="InterPro" id="IPR011577">
    <property type="entry name" value="Cyt_b561_bac/Ni-Hgenase"/>
</dbReference>